<evidence type="ECO:0000313" key="8">
    <source>
        <dbReference type="Proteomes" id="UP000736787"/>
    </source>
</evidence>
<protein>
    <recommendedName>
        <fullName evidence="6">Elicitin</fullName>
    </recommendedName>
</protein>
<dbReference type="GO" id="GO:0005576">
    <property type="term" value="C:extracellular region"/>
    <property type="evidence" value="ECO:0007669"/>
    <property type="project" value="UniProtKB-SubCell"/>
</dbReference>
<comment type="similarity">
    <text evidence="2 6">Belongs to the elicitin family.</text>
</comment>
<keyword evidence="3 6" id="KW-0964">Secreted</keyword>
<comment type="subcellular location">
    <subcellularLocation>
        <location evidence="1 6">Secreted</location>
    </subcellularLocation>
</comment>
<comment type="caution">
    <text evidence="7">The sequence shown here is derived from an EMBL/GenBank/DDBJ whole genome shotgun (WGS) entry which is preliminary data.</text>
</comment>
<dbReference type="VEuPathDB" id="FungiDB:PC110_g21558"/>
<keyword evidence="5 6" id="KW-1015">Disulfide bond</keyword>
<reference evidence="7" key="1">
    <citation type="submission" date="2018-10" db="EMBL/GenBank/DDBJ databases">
        <title>Effector identification in a new, highly contiguous assembly of the strawberry crown rot pathogen Phytophthora cactorum.</title>
        <authorList>
            <person name="Armitage A.D."/>
            <person name="Nellist C.F."/>
            <person name="Bates H."/>
            <person name="Vickerstaff R.J."/>
            <person name="Harrison R.J."/>
        </authorList>
    </citation>
    <scope>NUCLEOTIDE SEQUENCE</scope>
    <source>
        <strain evidence="7">4040</strain>
    </source>
</reference>
<sequence>MLVCILSKSSLSQCSKTVGYSMLTASMLPTEAQCKLICAPTACGTMTKKIMALNPPDCNLTVSCTRMPTASQPQARRRKDVPGYKLAFALSLGRFVRLHKYLNQVNMSFIALRFSAVSFLKQLRRHYAPLKHCSVDSISIPMLLNQQCRSLSTLEQQER</sequence>
<dbReference type="GO" id="GO:0052040">
    <property type="term" value="P:symbiont-mediated perturbation of host programmed cell death"/>
    <property type="evidence" value="ECO:0007669"/>
    <property type="project" value="UniProtKB-UniRule"/>
</dbReference>
<accession>A0A8T1DM25</accession>
<organism evidence="7 8">
    <name type="scientific">Phytophthora cactorum</name>
    <dbReference type="NCBI Taxonomy" id="29920"/>
    <lineage>
        <taxon>Eukaryota</taxon>
        <taxon>Sar</taxon>
        <taxon>Stramenopiles</taxon>
        <taxon>Oomycota</taxon>
        <taxon>Peronosporomycetes</taxon>
        <taxon>Peronosporales</taxon>
        <taxon>Peronosporaceae</taxon>
        <taxon>Phytophthora</taxon>
    </lineage>
</organism>
<dbReference type="Pfam" id="PF00964">
    <property type="entry name" value="Elicitin"/>
    <property type="match status" value="1"/>
</dbReference>
<proteinExistence type="inferred from homology"/>
<dbReference type="EMBL" id="RCMK01000232">
    <property type="protein sequence ID" value="KAG2942255.1"/>
    <property type="molecule type" value="Genomic_DNA"/>
</dbReference>
<name>A0A8T1DM25_9STRA</name>
<keyword evidence="4 6" id="KW-0928">Hypersensitive response elicitation</keyword>
<evidence type="ECO:0000256" key="2">
    <source>
        <dbReference type="ARBA" id="ARBA00009544"/>
    </source>
</evidence>
<evidence type="ECO:0000256" key="4">
    <source>
        <dbReference type="ARBA" id="ARBA00022978"/>
    </source>
</evidence>
<dbReference type="AlphaFoldDB" id="A0A8T1DM25"/>
<gene>
    <name evidence="7" type="ORF">PC117_g9869</name>
</gene>
<dbReference type="InterPro" id="IPR002200">
    <property type="entry name" value="Elicitin"/>
</dbReference>
<evidence type="ECO:0000313" key="7">
    <source>
        <dbReference type="EMBL" id="KAG2942255.1"/>
    </source>
</evidence>
<dbReference type="InterPro" id="IPR036470">
    <property type="entry name" value="Elicitin_sf"/>
</dbReference>
<evidence type="ECO:0000256" key="6">
    <source>
        <dbReference type="RuleBase" id="RU368111"/>
    </source>
</evidence>
<evidence type="ECO:0000256" key="3">
    <source>
        <dbReference type="ARBA" id="ARBA00022525"/>
    </source>
</evidence>
<evidence type="ECO:0000256" key="5">
    <source>
        <dbReference type="ARBA" id="ARBA00023157"/>
    </source>
</evidence>
<dbReference type="Proteomes" id="UP000736787">
    <property type="component" value="Unassembled WGS sequence"/>
</dbReference>
<evidence type="ECO:0000256" key="1">
    <source>
        <dbReference type="ARBA" id="ARBA00004613"/>
    </source>
</evidence>
<dbReference type="SUPFAM" id="SSF48647">
    <property type="entry name" value="Fungal elicitin"/>
    <property type="match status" value="1"/>
</dbReference>
<comment type="function">
    <text evidence="6">Induces local and distal defense responses (incompatible hypersensitive reaction) in plants from the solanaceae and cruciferae families. Elicits leaf necrosis and causes the accumulation of pathogenesis-related proteins. Might interact with the lipidic molecules of the plasma membrane.</text>
</comment>
<dbReference type="PRINTS" id="PR00948">
    <property type="entry name" value="ELICITIN"/>
</dbReference>
<dbReference type="Gene3D" id="1.10.239.10">
    <property type="entry name" value="Elicitin domain"/>
    <property type="match status" value="1"/>
</dbReference>